<dbReference type="AlphaFoldDB" id="A0A6A6ETC0"/>
<dbReference type="EMBL" id="ML994611">
    <property type="protein sequence ID" value="KAF2194824.1"/>
    <property type="molecule type" value="Genomic_DNA"/>
</dbReference>
<evidence type="ECO:0000313" key="2">
    <source>
        <dbReference type="Proteomes" id="UP000800200"/>
    </source>
</evidence>
<proteinExistence type="predicted"/>
<keyword evidence="2" id="KW-1185">Reference proteome</keyword>
<reference evidence="1" key="1">
    <citation type="journal article" date="2020" name="Stud. Mycol.">
        <title>101 Dothideomycetes genomes: a test case for predicting lifestyles and emergence of pathogens.</title>
        <authorList>
            <person name="Haridas S."/>
            <person name="Albert R."/>
            <person name="Binder M."/>
            <person name="Bloem J."/>
            <person name="Labutti K."/>
            <person name="Salamov A."/>
            <person name="Andreopoulos B."/>
            <person name="Baker S."/>
            <person name="Barry K."/>
            <person name="Bills G."/>
            <person name="Bluhm B."/>
            <person name="Cannon C."/>
            <person name="Castanera R."/>
            <person name="Culley D."/>
            <person name="Daum C."/>
            <person name="Ezra D."/>
            <person name="Gonzalez J."/>
            <person name="Henrissat B."/>
            <person name="Kuo A."/>
            <person name="Liang C."/>
            <person name="Lipzen A."/>
            <person name="Lutzoni F."/>
            <person name="Magnuson J."/>
            <person name="Mondo S."/>
            <person name="Nolan M."/>
            <person name="Ohm R."/>
            <person name="Pangilinan J."/>
            <person name="Park H.-J."/>
            <person name="Ramirez L."/>
            <person name="Alfaro M."/>
            <person name="Sun H."/>
            <person name="Tritt A."/>
            <person name="Yoshinaga Y."/>
            <person name="Zwiers L.-H."/>
            <person name="Turgeon B."/>
            <person name="Goodwin S."/>
            <person name="Spatafora J."/>
            <person name="Crous P."/>
            <person name="Grigoriev I."/>
        </authorList>
    </citation>
    <scope>NUCLEOTIDE SEQUENCE</scope>
    <source>
        <strain evidence="1">CBS 207.26</strain>
    </source>
</reference>
<name>A0A6A6ETC0_9PEZI</name>
<feature type="non-terminal residue" evidence="1">
    <location>
        <position position="1"/>
    </location>
</feature>
<accession>A0A6A6ETC0</accession>
<organism evidence="1 2">
    <name type="scientific">Zopfia rhizophila CBS 207.26</name>
    <dbReference type="NCBI Taxonomy" id="1314779"/>
    <lineage>
        <taxon>Eukaryota</taxon>
        <taxon>Fungi</taxon>
        <taxon>Dikarya</taxon>
        <taxon>Ascomycota</taxon>
        <taxon>Pezizomycotina</taxon>
        <taxon>Dothideomycetes</taxon>
        <taxon>Dothideomycetes incertae sedis</taxon>
        <taxon>Zopfiaceae</taxon>
        <taxon>Zopfia</taxon>
    </lineage>
</organism>
<evidence type="ECO:0000313" key="1">
    <source>
        <dbReference type="EMBL" id="KAF2194824.1"/>
    </source>
</evidence>
<protein>
    <submittedName>
        <fullName evidence="1">Uncharacterized protein</fullName>
    </submittedName>
</protein>
<gene>
    <name evidence="1" type="ORF">K469DRAFT_547767</name>
</gene>
<dbReference type="OrthoDB" id="3780340at2759"/>
<dbReference type="Proteomes" id="UP000800200">
    <property type="component" value="Unassembled WGS sequence"/>
</dbReference>
<sequence>RLKSRGKSGRFGVIHEIIPTFEYILRSYKAMVEGLTNINYNEPDVLEDY</sequence>